<dbReference type="PATRIC" id="fig|765698.3.peg.6398"/>
<dbReference type="EMBL" id="CP002447">
    <property type="protein sequence ID" value="ADV14914.1"/>
    <property type="molecule type" value="Genomic_DNA"/>
</dbReference>
<dbReference type="AlphaFoldDB" id="E8TJQ3"/>
<reference evidence="3" key="1">
    <citation type="submission" date="2011-01" db="EMBL/GenBank/DDBJ databases">
        <title>Complete sequence of chromosome of Mesorhizobium ciceri bv. biserrulae WSM1271.</title>
        <authorList>
            <person name="Lucas S."/>
            <person name="Copeland A."/>
            <person name="Lapidus A."/>
            <person name="Cheng J.-F."/>
            <person name="Goodwin L."/>
            <person name="Pitluck S."/>
            <person name="Teshima H."/>
            <person name="Detter J.C."/>
            <person name="Han C."/>
            <person name="Tapia R."/>
            <person name="Land M."/>
            <person name="Hauser L."/>
            <person name="Kyrpides N."/>
            <person name="Ivanova N."/>
            <person name="Nandasena K."/>
            <person name="Reeve W.G."/>
            <person name="Howieson J.G."/>
            <person name="O'Hara G."/>
            <person name="Tiwari R.P."/>
            <person name="Woyke T."/>
        </authorList>
    </citation>
    <scope>NUCLEOTIDE SEQUENCE [LARGE SCALE GENOMIC DNA]</scope>
    <source>
        <strain evidence="3">HAMBI 2942 / LMG 23838 / WSM1271</strain>
    </source>
</reference>
<feature type="compositionally biased region" description="Basic and acidic residues" evidence="1">
    <location>
        <begin position="114"/>
        <end position="125"/>
    </location>
</feature>
<organism evidence="2 3">
    <name type="scientific">Mesorhizobium ciceri biovar biserrulae (strain HAMBI 2942 / LMG 23838 / WSM1271)</name>
    <dbReference type="NCBI Taxonomy" id="765698"/>
    <lineage>
        <taxon>Bacteria</taxon>
        <taxon>Pseudomonadati</taxon>
        <taxon>Pseudomonadota</taxon>
        <taxon>Alphaproteobacteria</taxon>
        <taxon>Hyphomicrobiales</taxon>
        <taxon>Phyllobacteriaceae</taxon>
        <taxon>Mesorhizobium</taxon>
    </lineage>
</organism>
<dbReference type="HOGENOM" id="CLU_1935537_0_0_5"/>
<gene>
    <name evidence="2" type="ordered locus">Mesci_5901</name>
</gene>
<accession>E8TJQ3</accession>
<protein>
    <recommendedName>
        <fullName evidence="4">Excalibur domain protein</fullName>
    </recommendedName>
</protein>
<proteinExistence type="predicted"/>
<feature type="region of interest" description="Disordered" evidence="1">
    <location>
        <begin position="100"/>
        <end position="125"/>
    </location>
</feature>
<dbReference type="PROSITE" id="PS51257">
    <property type="entry name" value="PROKAR_LIPOPROTEIN"/>
    <property type="match status" value="1"/>
</dbReference>
<dbReference type="Proteomes" id="UP000007471">
    <property type="component" value="Chromosome"/>
</dbReference>
<name>E8TJQ3_MESCW</name>
<dbReference type="eggNOG" id="ENOG502ZP4R">
    <property type="taxonomic scope" value="Bacteria"/>
</dbReference>
<evidence type="ECO:0000313" key="2">
    <source>
        <dbReference type="EMBL" id="ADV14914.1"/>
    </source>
</evidence>
<evidence type="ECO:0008006" key="4">
    <source>
        <dbReference type="Google" id="ProtNLM"/>
    </source>
</evidence>
<evidence type="ECO:0000256" key="1">
    <source>
        <dbReference type="SAM" id="MobiDB-lite"/>
    </source>
</evidence>
<evidence type="ECO:0000313" key="3">
    <source>
        <dbReference type="Proteomes" id="UP000007471"/>
    </source>
</evidence>
<dbReference type="GeneID" id="90993131"/>
<dbReference type="RefSeq" id="WP_013533563.1">
    <property type="nucleotide sequence ID" value="NC_014923.1"/>
</dbReference>
<dbReference type="OrthoDB" id="7679506at2"/>
<sequence length="125" mass="13009">MRVHEFSCVLSVVLISGCAADYLNNFDSVTLAAGDAYHANMLLQTVDPFNPNSNNTHIEGDGVRAAAIVNRYRDVAATAAAVPSGGADLDCAGGKGNNPVAPHRVKITNGDPNGLDRDRDGIGCE</sequence>
<dbReference type="KEGG" id="mci:Mesci_5901"/>